<reference evidence="3 4" key="1">
    <citation type="submission" date="2019-06" db="EMBL/GenBank/DDBJ databases">
        <authorList>
            <person name="Jiang L."/>
        </authorList>
    </citation>
    <scope>NUCLEOTIDE SEQUENCE [LARGE SCALE GENOMIC DNA]</scope>
    <source>
        <strain evidence="3 4">YIM 48858</strain>
    </source>
</reference>
<dbReference type="InterPro" id="IPR001736">
    <property type="entry name" value="PLipase_D/transphosphatidylase"/>
</dbReference>
<protein>
    <submittedName>
        <fullName evidence="3">Phospholipase</fullName>
    </submittedName>
</protein>
<comment type="caution">
    <text evidence="3">The sequence shown here is derived from an EMBL/GenBank/DDBJ whole genome shotgun (WGS) entry which is preliminary data.</text>
</comment>
<gene>
    <name evidence="3" type="ORF">FHG71_08685</name>
</gene>
<dbReference type="AlphaFoldDB" id="A0A5C4NCG2"/>
<evidence type="ECO:0000313" key="3">
    <source>
        <dbReference type="EMBL" id="TNC72451.1"/>
    </source>
</evidence>
<dbReference type="SUPFAM" id="SSF56024">
    <property type="entry name" value="Phospholipase D/nuclease"/>
    <property type="match status" value="2"/>
</dbReference>
<dbReference type="GO" id="GO:0003824">
    <property type="term" value="F:catalytic activity"/>
    <property type="evidence" value="ECO:0007669"/>
    <property type="project" value="InterPro"/>
</dbReference>
<dbReference type="OrthoDB" id="8828485at2"/>
<evidence type="ECO:0000259" key="2">
    <source>
        <dbReference type="PROSITE" id="PS50035"/>
    </source>
</evidence>
<dbReference type="PROSITE" id="PS50035">
    <property type="entry name" value="PLD"/>
    <property type="match status" value="2"/>
</dbReference>
<dbReference type="RefSeq" id="WP_139081234.1">
    <property type="nucleotide sequence ID" value="NZ_VDFV01000008.1"/>
</dbReference>
<dbReference type="PANTHER" id="PTHR21248">
    <property type="entry name" value="CARDIOLIPIN SYNTHASE"/>
    <property type="match status" value="1"/>
</dbReference>
<name>A0A5C4NCG2_9RHOB</name>
<evidence type="ECO:0000313" key="4">
    <source>
        <dbReference type="Proteomes" id="UP000305709"/>
    </source>
</evidence>
<keyword evidence="4" id="KW-1185">Reference proteome</keyword>
<dbReference type="Proteomes" id="UP000305709">
    <property type="component" value="Unassembled WGS sequence"/>
</dbReference>
<feature type="domain" description="PLD phosphodiesterase" evidence="2">
    <location>
        <begin position="435"/>
        <end position="461"/>
    </location>
</feature>
<evidence type="ECO:0000256" key="1">
    <source>
        <dbReference type="SAM" id="MobiDB-lite"/>
    </source>
</evidence>
<dbReference type="EMBL" id="VDFV01000008">
    <property type="protein sequence ID" value="TNC72451.1"/>
    <property type="molecule type" value="Genomic_DNA"/>
</dbReference>
<feature type="domain" description="PLD phosphodiesterase" evidence="2">
    <location>
        <begin position="191"/>
        <end position="218"/>
    </location>
</feature>
<dbReference type="PANTHER" id="PTHR21248:SF12">
    <property type="entry name" value="CARDIOLIPIN SYNTHASE C"/>
    <property type="match status" value="1"/>
</dbReference>
<proteinExistence type="predicted"/>
<dbReference type="Pfam" id="PF00614">
    <property type="entry name" value="PLDc"/>
    <property type="match status" value="1"/>
</dbReference>
<feature type="region of interest" description="Disordered" evidence="1">
    <location>
        <begin position="387"/>
        <end position="415"/>
    </location>
</feature>
<organism evidence="3 4">
    <name type="scientific">Rubellimicrobium roseum</name>
    <dbReference type="NCBI Taxonomy" id="687525"/>
    <lineage>
        <taxon>Bacteria</taxon>
        <taxon>Pseudomonadati</taxon>
        <taxon>Pseudomonadota</taxon>
        <taxon>Alphaproteobacteria</taxon>
        <taxon>Rhodobacterales</taxon>
        <taxon>Roseobacteraceae</taxon>
        <taxon>Rubellimicrobium</taxon>
    </lineage>
</organism>
<dbReference type="SMART" id="SM00155">
    <property type="entry name" value="PLDc"/>
    <property type="match status" value="2"/>
</dbReference>
<dbReference type="CDD" id="cd09105">
    <property type="entry name" value="PLDc_vPLD1_2_like_2"/>
    <property type="match status" value="1"/>
</dbReference>
<accession>A0A5C4NCG2</accession>
<sequence length="550" mass="61753">MQHVTGLVRERTTTQILLTAAEAYPAFERAVLEARTEIWGSFRIFDLRTRLHSPEACTVGETWFDLIVHTLRRGVTIDLTITDFDPVARPSLHRGTWAALRRLLAAGEAAGAGERLRVRAALHPAVTGVLPRLVLWPQVALSLSRTARWLNARDPAQRRAALRDMPGLADLLFLDGRGRVQARPWRLPRLHPATHHQKLAVFDRRRLYIGGLDLDERRWDTPRHDRPGEETWQDLQLMVEGPVVAEAQAHLESFRSFTAGLMPPHPQRRLLRTLSRARTASWGGFWPESVRHEILDAHEMLAGRAQRLIYLETQFFRDTGLARSLARAAREKPGLSLILILPAAPEEVAFGRVWGLDTRYGEYLQARCLRILKEAFGPRLFVGAPAQPRIDPAPSRAGPEAAGPEGKDGPEVYSGEDEPVAPELALCRDRLRGAPLVYIHAKVSIFDDAAIVSSANLNGRSLRWDTEAGFLLTEVDQVARLRERVMSHWLPVEPDPRLLDPGQAVAMWRSLALHNARLPPERRDGFLLPYDRAAAERFGRPLPGVPEAMV</sequence>
<dbReference type="GO" id="GO:0032049">
    <property type="term" value="P:cardiolipin biosynthetic process"/>
    <property type="evidence" value="ECO:0007669"/>
    <property type="project" value="TreeGrafter"/>
</dbReference>
<dbReference type="Gene3D" id="3.30.870.10">
    <property type="entry name" value="Endonuclease Chain A"/>
    <property type="match status" value="2"/>
</dbReference>